<organism evidence="1 2">
    <name type="scientific">Schizopora paradoxa</name>
    <dbReference type="NCBI Taxonomy" id="27342"/>
    <lineage>
        <taxon>Eukaryota</taxon>
        <taxon>Fungi</taxon>
        <taxon>Dikarya</taxon>
        <taxon>Basidiomycota</taxon>
        <taxon>Agaricomycotina</taxon>
        <taxon>Agaricomycetes</taxon>
        <taxon>Hymenochaetales</taxon>
        <taxon>Schizoporaceae</taxon>
        <taxon>Schizopora</taxon>
    </lineage>
</organism>
<keyword evidence="2" id="KW-1185">Reference proteome</keyword>
<dbReference type="InParanoid" id="A0A0H2RIB8"/>
<dbReference type="Proteomes" id="UP000053477">
    <property type="component" value="Unassembled WGS sequence"/>
</dbReference>
<evidence type="ECO:0000313" key="1">
    <source>
        <dbReference type="EMBL" id="KLO04596.1"/>
    </source>
</evidence>
<evidence type="ECO:0000313" key="2">
    <source>
        <dbReference type="Proteomes" id="UP000053477"/>
    </source>
</evidence>
<sequence length="750" mass="84269">MPFSIRRPKHPQQNLENVEVIGLARIDSVSSIASDATIDNQPGAGRTVGLLFSHLGSELEDLINERARRLGVGFNTPTCNLARIETATSIDSNATADNQPGAGRTVGLFFTWLGLKLEKAFNKGAERLGFGPLAIAGEIRYQAHTFRYCVVLPDRTLGKSDMKKLRKLCKKLIKYTRSRVIDTQFVALEEIINLALEDPLVRAVLANSDHNRLITHYVESDLLVATTKALGAIEFNNVHRVWAPVLSICVAHSTWFQFKYKTESLGGFEEWRAYDYLEDFEDDVFETIRDPSTSFLSARYFGRLVDELDPMVYQIPLHNFLARLRHHYTIFATQDPGSIEWSTFKSCTLLGSLNLTGTAFIHDAEIFLMAAILDPNVFIRHLSFYLVEAFPVSPSNEFCINNLGGLKPHTSTPETNTSRLHRFLSNITHSSDYREHLSCMDHLSADVMGHLKGTIFFNKTIFTYCVLICHSVGGRSNGPRVTEVNALMDMCTPLVSFMESDFPKENQLATALAAKFCTISRYCKLAALRAAQEISLGLYSLLSRNLAPTIAEVRETVASIDMIPESSPIALCRVLRFGFGGYNITQCSEEETGKDLLQMYSRMYPRQEVISIEQMFLGSNTTFISVDGETKPFVVTGHYPVLAFLSNGGPSKSFFIARVYDNRDYYYTYVEDGASSVTYQRQEYGGSQSEIKFKEACSSKFDVLALRYDPMDYRSGTTEGELKDPTGPLGWKEVYPELEVSLSDYLDWFP</sequence>
<protein>
    <submittedName>
        <fullName evidence="1">Uncharacterized protein</fullName>
    </submittedName>
</protein>
<name>A0A0H2RIB8_9AGAM</name>
<accession>A0A0H2RIB8</accession>
<reference evidence="1 2" key="1">
    <citation type="submission" date="2015-04" db="EMBL/GenBank/DDBJ databases">
        <title>Complete genome sequence of Schizopora paradoxa KUC8140, a cosmopolitan wood degrader in East Asia.</title>
        <authorList>
            <consortium name="DOE Joint Genome Institute"/>
            <person name="Min B."/>
            <person name="Park H."/>
            <person name="Jang Y."/>
            <person name="Kim J.-J."/>
            <person name="Kim K.H."/>
            <person name="Pangilinan J."/>
            <person name="Lipzen A."/>
            <person name="Riley R."/>
            <person name="Grigoriev I.V."/>
            <person name="Spatafora J.W."/>
            <person name="Choi I.-G."/>
        </authorList>
    </citation>
    <scope>NUCLEOTIDE SEQUENCE [LARGE SCALE GENOMIC DNA]</scope>
    <source>
        <strain evidence="1 2">KUC8140</strain>
    </source>
</reference>
<dbReference type="OrthoDB" id="3066495at2759"/>
<dbReference type="AlphaFoldDB" id="A0A0H2RIB8"/>
<gene>
    <name evidence="1" type="ORF">SCHPADRAFT_947589</name>
</gene>
<dbReference type="EMBL" id="KQ086489">
    <property type="protein sequence ID" value="KLO04596.1"/>
    <property type="molecule type" value="Genomic_DNA"/>
</dbReference>
<proteinExistence type="predicted"/>